<dbReference type="KEGG" id="cmr:Cycma_3146"/>
<dbReference type="AlphaFoldDB" id="G0J6Y3"/>
<keyword evidence="3" id="KW-1185">Reference proteome</keyword>
<proteinExistence type="predicted"/>
<protein>
    <submittedName>
        <fullName evidence="2">Regulatory protein MerR</fullName>
    </submittedName>
</protein>
<evidence type="ECO:0000313" key="3">
    <source>
        <dbReference type="Proteomes" id="UP000001635"/>
    </source>
</evidence>
<evidence type="ECO:0000259" key="1">
    <source>
        <dbReference type="Pfam" id="PF12728"/>
    </source>
</evidence>
<dbReference type="Gene3D" id="1.10.1660.10">
    <property type="match status" value="1"/>
</dbReference>
<dbReference type="EMBL" id="CP002955">
    <property type="protein sequence ID" value="AEL26874.1"/>
    <property type="molecule type" value="Genomic_DNA"/>
</dbReference>
<dbReference type="RefSeq" id="WP_014021164.1">
    <property type="nucleotide sequence ID" value="NC_015914.1"/>
</dbReference>
<dbReference type="InterPro" id="IPR041657">
    <property type="entry name" value="HTH_17"/>
</dbReference>
<organism evidence="2 3">
    <name type="scientific">Cyclobacterium marinum (strain ATCC 25205 / DSM 745 / LMG 13164 / NCIMB 1802)</name>
    <name type="common">Flectobacillus marinus</name>
    <dbReference type="NCBI Taxonomy" id="880070"/>
    <lineage>
        <taxon>Bacteria</taxon>
        <taxon>Pseudomonadati</taxon>
        <taxon>Bacteroidota</taxon>
        <taxon>Cytophagia</taxon>
        <taxon>Cytophagales</taxon>
        <taxon>Cyclobacteriaceae</taxon>
        <taxon>Cyclobacterium</taxon>
    </lineage>
</organism>
<name>G0J6Y3_CYCMS</name>
<dbReference type="SUPFAM" id="SSF46955">
    <property type="entry name" value="Putative DNA-binding domain"/>
    <property type="match status" value="1"/>
</dbReference>
<gene>
    <name evidence="2" type="ordered locus">Cycma_3146</name>
</gene>
<sequence>MDANQITFDSLPRAMASLFDEVKQIKSLILESSTGEPGDQLLTITETAKFLHVQKQTLYSYVSKGLIPYNKRAGRLYFSKNDLIDWVKSGNKGSFDVEVEAKKIIIKRKRKGGSHE</sequence>
<dbReference type="InterPro" id="IPR009061">
    <property type="entry name" value="DNA-bd_dom_put_sf"/>
</dbReference>
<feature type="domain" description="Helix-turn-helix" evidence="1">
    <location>
        <begin position="41"/>
        <end position="89"/>
    </location>
</feature>
<dbReference type="eggNOG" id="COG0789">
    <property type="taxonomic scope" value="Bacteria"/>
</dbReference>
<dbReference type="HOGENOM" id="CLU_140176_0_1_10"/>
<dbReference type="STRING" id="880070.Cycma_3146"/>
<dbReference type="Pfam" id="PF12728">
    <property type="entry name" value="HTH_17"/>
    <property type="match status" value="1"/>
</dbReference>
<evidence type="ECO:0000313" key="2">
    <source>
        <dbReference type="EMBL" id="AEL26874.1"/>
    </source>
</evidence>
<dbReference type="OrthoDB" id="597977at2"/>
<reference evidence="3" key="1">
    <citation type="submission" date="2011-07" db="EMBL/GenBank/DDBJ databases">
        <title>The complete genome of Cyclobacterium marinum DSM 745.</title>
        <authorList>
            <person name="Lucas S."/>
            <person name="Han J."/>
            <person name="Lapidus A."/>
            <person name="Bruce D."/>
            <person name="Goodwin L."/>
            <person name="Pitluck S."/>
            <person name="Peters L."/>
            <person name="Kyrpides N."/>
            <person name="Mavromatis K."/>
            <person name="Ivanova N."/>
            <person name="Ovchinnikova G."/>
            <person name="Chertkov O."/>
            <person name="Detter J.C."/>
            <person name="Tapia R."/>
            <person name="Han C."/>
            <person name="Land M."/>
            <person name="Hauser L."/>
            <person name="Markowitz V."/>
            <person name="Cheng J.-F."/>
            <person name="Hugenholtz P."/>
            <person name="Woyke T."/>
            <person name="Wu D."/>
            <person name="Tindall B."/>
            <person name="Schuetze A."/>
            <person name="Brambilla E."/>
            <person name="Klenk H.-P."/>
            <person name="Eisen J.A."/>
        </authorList>
    </citation>
    <scope>NUCLEOTIDE SEQUENCE [LARGE SCALE GENOMIC DNA]</scope>
    <source>
        <strain evidence="3">ATCC 25205 / DSM 745 / LMG 13164 / NCIMB 1802</strain>
    </source>
</reference>
<accession>G0J6Y3</accession>
<dbReference type="Proteomes" id="UP000001635">
    <property type="component" value="Chromosome"/>
</dbReference>